<evidence type="ECO:0000256" key="2">
    <source>
        <dbReference type="ARBA" id="ARBA00022525"/>
    </source>
</evidence>
<organism evidence="16 17">
    <name type="scientific">Aedes aegypti</name>
    <name type="common">Yellowfever mosquito</name>
    <name type="synonym">Culex aegypti</name>
    <dbReference type="NCBI Taxonomy" id="7159"/>
    <lineage>
        <taxon>Eukaryota</taxon>
        <taxon>Metazoa</taxon>
        <taxon>Ecdysozoa</taxon>
        <taxon>Arthropoda</taxon>
        <taxon>Hexapoda</taxon>
        <taxon>Insecta</taxon>
        <taxon>Pterygota</taxon>
        <taxon>Neoptera</taxon>
        <taxon>Endopterygota</taxon>
        <taxon>Diptera</taxon>
        <taxon>Nematocera</taxon>
        <taxon>Culicoidea</taxon>
        <taxon>Culicidae</taxon>
        <taxon>Culicinae</taxon>
        <taxon>Aedini</taxon>
        <taxon>Aedes</taxon>
        <taxon>Stegomyia</taxon>
    </lineage>
</organism>
<dbReference type="InterPro" id="IPR043504">
    <property type="entry name" value="Peptidase_S1_PA_chymotrypsin"/>
</dbReference>
<dbReference type="InterPro" id="IPR001254">
    <property type="entry name" value="Trypsin_dom"/>
</dbReference>
<protein>
    <recommendedName>
        <fullName evidence="12">trypsin</fullName>
        <ecNumber evidence="12">3.4.21.4</ecNumber>
    </recommendedName>
</protein>
<feature type="domain" description="Peptidase S1" evidence="15">
    <location>
        <begin position="37"/>
        <end position="261"/>
    </location>
</feature>
<dbReference type="KEGG" id="aag:5565775"/>
<reference evidence="16" key="3">
    <citation type="submission" date="2012-09" db="EMBL/GenBank/DDBJ databases">
        <authorList>
            <consortium name="VectorBase"/>
        </authorList>
    </citation>
    <scope>NUCLEOTIDE SEQUENCE</scope>
    <source>
        <strain evidence="16">Liverpool</strain>
    </source>
</reference>
<name>A0A1S4F9C4_AEDAE</name>
<dbReference type="Gene3D" id="2.40.10.10">
    <property type="entry name" value="Trypsin-like serine proteases"/>
    <property type="match status" value="1"/>
</dbReference>
<keyword evidence="8" id="KW-0865">Zymogen</keyword>
<keyword evidence="4" id="KW-0732">Signal</keyword>
<dbReference type="InterPro" id="IPR033116">
    <property type="entry name" value="TRYPSIN_SER"/>
</dbReference>
<proteinExistence type="inferred from homology"/>
<evidence type="ECO:0000259" key="15">
    <source>
        <dbReference type="PROSITE" id="PS50240"/>
    </source>
</evidence>
<keyword evidence="2" id="KW-0964">Secreted</keyword>
<dbReference type="Proteomes" id="UP000682892">
    <property type="component" value="Unassembled WGS sequence"/>
</dbReference>
<dbReference type="OMA" id="NTHNPDE"/>
<dbReference type="GO" id="GO:0005576">
    <property type="term" value="C:extracellular region"/>
    <property type="evidence" value="ECO:0007669"/>
    <property type="project" value="UniProtKB-SubCell"/>
</dbReference>
<dbReference type="PROSITE" id="PS00135">
    <property type="entry name" value="TRYPSIN_SER"/>
    <property type="match status" value="1"/>
</dbReference>
<evidence type="ECO:0000313" key="16">
    <source>
        <dbReference type="EMBL" id="EAT43605.1"/>
    </source>
</evidence>
<keyword evidence="3 14" id="KW-0645">Protease</keyword>
<dbReference type="InterPro" id="IPR001314">
    <property type="entry name" value="Peptidase_S1A"/>
</dbReference>
<dbReference type="EMBL" id="CH477322">
    <property type="protein sequence ID" value="EAT43605.1"/>
    <property type="molecule type" value="Genomic_DNA"/>
</dbReference>
<evidence type="ECO:0000256" key="14">
    <source>
        <dbReference type="RuleBase" id="RU363034"/>
    </source>
</evidence>
<keyword evidence="9" id="KW-1015">Disulfide bond</keyword>
<evidence type="ECO:0000256" key="8">
    <source>
        <dbReference type="ARBA" id="ARBA00023145"/>
    </source>
</evidence>
<evidence type="ECO:0000256" key="9">
    <source>
        <dbReference type="ARBA" id="ARBA00023157"/>
    </source>
</evidence>
<accession>A0A1S4F9C4</accession>
<reference evidence="16" key="2">
    <citation type="journal article" date="2007" name="Science">
        <title>Genome sequence of Aedes aegypti, a major arbovirus vector.</title>
        <authorList>
            <person name="Nene V."/>
            <person name="Wortman J.R."/>
            <person name="Lawson D."/>
            <person name="Haas B."/>
            <person name="Kodira C."/>
            <person name="Tu Z.J."/>
            <person name="Loftus B."/>
            <person name="Xi Z."/>
            <person name="Megy K."/>
            <person name="Grabherr M."/>
            <person name="Ren Q."/>
            <person name="Zdobnov E.M."/>
            <person name="Lobo N.F."/>
            <person name="Campbell K.S."/>
            <person name="Brown S.E."/>
            <person name="Bonaldo M.F."/>
            <person name="Zhu J."/>
            <person name="Sinkins S.P."/>
            <person name="Hogenkamp D.G."/>
            <person name="Amedeo P."/>
            <person name="Arensburger P."/>
            <person name="Atkinson P.W."/>
            <person name="Bidwell S."/>
            <person name="Biedler J."/>
            <person name="Birney E."/>
            <person name="Bruggner R.V."/>
            <person name="Costas J."/>
            <person name="Coy M.R."/>
            <person name="Crabtree J."/>
            <person name="Crawford M."/>
            <person name="Debruyn B."/>
            <person name="Decaprio D."/>
            <person name="Eiglmeier K."/>
            <person name="Eisenstadt E."/>
            <person name="El-Dorry H."/>
            <person name="Gelbart W.M."/>
            <person name="Gomes S.L."/>
            <person name="Hammond M."/>
            <person name="Hannick L.I."/>
            <person name="Hogan J.R."/>
            <person name="Holmes M.H."/>
            <person name="Jaffe D."/>
            <person name="Johnston J.S."/>
            <person name="Kennedy R.C."/>
            <person name="Koo H."/>
            <person name="Kravitz S."/>
            <person name="Kriventseva E.V."/>
            <person name="Kulp D."/>
            <person name="Labutti K."/>
            <person name="Lee E."/>
            <person name="Li S."/>
            <person name="Lovin D.D."/>
            <person name="Mao C."/>
            <person name="Mauceli E."/>
            <person name="Menck C.F."/>
            <person name="Miller J.R."/>
            <person name="Montgomery P."/>
            <person name="Mori A."/>
            <person name="Nascimento A.L."/>
            <person name="Naveira H.F."/>
            <person name="Nusbaum C."/>
            <person name="O'leary S."/>
            <person name="Orvis J."/>
            <person name="Pertea M."/>
            <person name="Quesneville H."/>
            <person name="Reidenbach K.R."/>
            <person name="Rogers Y.H."/>
            <person name="Roth C.W."/>
            <person name="Schneider J.R."/>
            <person name="Schatz M."/>
            <person name="Shumway M."/>
            <person name="Stanke M."/>
            <person name="Stinson E.O."/>
            <person name="Tubio J.M."/>
            <person name="Vanzee J.P."/>
            <person name="Verjovski-Almeida S."/>
            <person name="Werner D."/>
            <person name="White O."/>
            <person name="Wyder S."/>
            <person name="Zeng Q."/>
            <person name="Zhao Q."/>
            <person name="Zhao Y."/>
            <person name="Hill C.A."/>
            <person name="Raikhel A.S."/>
            <person name="Soares M.B."/>
            <person name="Knudson D.L."/>
            <person name="Lee N.H."/>
            <person name="Galagan J."/>
            <person name="Salzberg S.L."/>
            <person name="Paulsen I.T."/>
            <person name="Dimopoulos G."/>
            <person name="Collins F.H."/>
            <person name="Birren B."/>
            <person name="Fraser-Liggett C.M."/>
            <person name="Severson D.W."/>
        </authorList>
    </citation>
    <scope>NUCLEOTIDE SEQUENCE [LARGE SCALE GENOMIC DNA]</scope>
    <source>
        <strain evidence="16">Liverpool</strain>
    </source>
</reference>
<dbReference type="SUPFAM" id="SSF50494">
    <property type="entry name" value="Trypsin-like serine proteases"/>
    <property type="match status" value="1"/>
</dbReference>
<evidence type="ECO:0000256" key="7">
    <source>
        <dbReference type="ARBA" id="ARBA00022825"/>
    </source>
</evidence>
<dbReference type="OrthoDB" id="10059102at2759"/>
<sequence>MLIIMVRTLAAAVTLFAVVVYGSYTARSKPGQSGGRIVGGIAVNISDYPYQVSLQRNQHFCGGSVLNDRWILTAAHCTKGITNASVLKIRAGSTEVRSGGILVQVRDIYFHPKQNSWSSYDFSLLELKEPLKLSKGIQPISLPAHGDSFEDGTLCEVSGWGNTRNANESSLSLRAASVPLFNQEKCSTVYKEYGGVSESMICAGYEEGGKDSCQGDSGGPLVCNGVLAGVVSWGKGCAEPGFPGVYGRVTSAVDWIAETMNEVVYER</sequence>
<evidence type="ECO:0000256" key="11">
    <source>
        <dbReference type="ARBA" id="ARBA00036320"/>
    </source>
</evidence>
<dbReference type="AlphaFoldDB" id="A0A1S4F9C4"/>
<evidence type="ECO:0000313" key="17">
    <source>
        <dbReference type="Proteomes" id="UP000682892"/>
    </source>
</evidence>
<evidence type="ECO:0000256" key="4">
    <source>
        <dbReference type="ARBA" id="ARBA00022729"/>
    </source>
</evidence>
<dbReference type="GO" id="GO:0007586">
    <property type="term" value="P:digestion"/>
    <property type="evidence" value="ECO:0007669"/>
    <property type="project" value="UniProtKB-KW"/>
</dbReference>
<dbReference type="EC" id="3.4.21.4" evidence="12"/>
<dbReference type="InterPro" id="IPR009003">
    <property type="entry name" value="Peptidase_S1_PA"/>
</dbReference>
<comment type="function">
    <text evidence="13">Major function may be to aid in digestion of the blood meal.</text>
</comment>
<gene>
    <name evidence="16" type="ORF">AaeL_AAEL004996</name>
</gene>
<reference evidence="16" key="1">
    <citation type="submission" date="2005-10" db="EMBL/GenBank/DDBJ databases">
        <authorList>
            <person name="Loftus B.J."/>
            <person name="Nene V.M."/>
            <person name="Hannick L.I."/>
            <person name="Bidwell S."/>
            <person name="Haas B."/>
            <person name="Amedeo P."/>
            <person name="Orvis J."/>
            <person name="Wortman J.R."/>
            <person name="White O.R."/>
            <person name="Salzberg S."/>
            <person name="Shumway M."/>
            <person name="Koo H."/>
            <person name="Zhao Y."/>
            <person name="Holmes M."/>
            <person name="Miller J."/>
            <person name="Schatz M."/>
            <person name="Pop M."/>
            <person name="Pai G."/>
            <person name="Utterback T."/>
            <person name="Rogers Y.-H."/>
            <person name="Kravitz S."/>
            <person name="Fraser C.M."/>
        </authorList>
    </citation>
    <scope>NUCLEOTIDE SEQUENCE</scope>
    <source>
        <strain evidence="16">Liverpool</strain>
    </source>
</reference>
<evidence type="ECO:0000256" key="6">
    <source>
        <dbReference type="ARBA" id="ARBA00022801"/>
    </source>
</evidence>
<dbReference type="FunFam" id="2.40.10.10:FF:000077">
    <property type="entry name" value="Predicted protein"/>
    <property type="match status" value="1"/>
</dbReference>
<dbReference type="HOGENOM" id="CLU_006842_7_0_1"/>
<evidence type="ECO:0000256" key="5">
    <source>
        <dbReference type="ARBA" id="ARBA00022757"/>
    </source>
</evidence>
<dbReference type="Pfam" id="PF00089">
    <property type="entry name" value="Trypsin"/>
    <property type="match status" value="1"/>
</dbReference>
<evidence type="ECO:0000256" key="13">
    <source>
        <dbReference type="ARBA" id="ARBA00060213"/>
    </source>
</evidence>
<dbReference type="PROSITE" id="PS50240">
    <property type="entry name" value="TRYPSIN_DOM"/>
    <property type="match status" value="1"/>
</dbReference>
<dbReference type="GO" id="GO:0004252">
    <property type="term" value="F:serine-type endopeptidase activity"/>
    <property type="evidence" value="ECO:0007669"/>
    <property type="project" value="UniProtKB-EC"/>
</dbReference>
<keyword evidence="7 14" id="KW-0720">Serine protease</keyword>
<evidence type="ECO:0000256" key="1">
    <source>
        <dbReference type="ARBA" id="ARBA00004613"/>
    </source>
</evidence>
<dbReference type="PANTHER" id="PTHR24276">
    <property type="entry name" value="POLYSERASE-RELATED"/>
    <property type="match status" value="1"/>
</dbReference>
<dbReference type="SMART" id="SM00020">
    <property type="entry name" value="Tryp_SPc"/>
    <property type="match status" value="1"/>
</dbReference>
<dbReference type="PROSITE" id="PS00134">
    <property type="entry name" value="TRYPSIN_HIS"/>
    <property type="match status" value="1"/>
</dbReference>
<dbReference type="InterPro" id="IPR050430">
    <property type="entry name" value="Peptidase_S1"/>
</dbReference>
<evidence type="ECO:0000256" key="3">
    <source>
        <dbReference type="ARBA" id="ARBA00022670"/>
    </source>
</evidence>
<comment type="similarity">
    <text evidence="10">Belongs to the peptidase S1 family. CLIP subfamily.</text>
</comment>
<comment type="catalytic activity">
    <reaction evidence="11">
        <text>Preferential cleavage: Arg-|-Xaa, Lys-|-Xaa.</text>
        <dbReference type="EC" id="3.4.21.4"/>
    </reaction>
</comment>
<dbReference type="PANTHER" id="PTHR24276:SF97">
    <property type="entry name" value="GH13245P2-RELATED"/>
    <property type="match status" value="1"/>
</dbReference>
<dbReference type="CDD" id="cd00190">
    <property type="entry name" value="Tryp_SPc"/>
    <property type="match status" value="1"/>
</dbReference>
<comment type="subcellular location">
    <subcellularLocation>
        <location evidence="1">Secreted</location>
    </subcellularLocation>
</comment>
<keyword evidence="5" id="KW-0222">Digestion</keyword>
<evidence type="ECO:0000256" key="12">
    <source>
        <dbReference type="ARBA" id="ARBA00038868"/>
    </source>
</evidence>
<dbReference type="GO" id="GO:0006508">
    <property type="term" value="P:proteolysis"/>
    <property type="evidence" value="ECO:0007669"/>
    <property type="project" value="UniProtKB-KW"/>
</dbReference>
<keyword evidence="6 14" id="KW-0378">Hydrolase</keyword>
<dbReference type="PRINTS" id="PR00722">
    <property type="entry name" value="CHYMOTRYPSIN"/>
</dbReference>
<dbReference type="InterPro" id="IPR018114">
    <property type="entry name" value="TRYPSIN_HIS"/>
</dbReference>
<dbReference type="MEROPS" id="S01.130"/>
<evidence type="ECO:0000256" key="10">
    <source>
        <dbReference type="ARBA" id="ARBA00024195"/>
    </source>
</evidence>